<dbReference type="CDD" id="cd04051">
    <property type="entry name" value="C2_SRC2_like"/>
    <property type="match status" value="1"/>
</dbReference>
<evidence type="ECO:0000313" key="2">
    <source>
        <dbReference type="EMBL" id="KAK9291734.1"/>
    </source>
</evidence>
<organism evidence="2 3">
    <name type="scientific">Liquidambar formosana</name>
    <name type="common">Formosan gum</name>
    <dbReference type="NCBI Taxonomy" id="63359"/>
    <lineage>
        <taxon>Eukaryota</taxon>
        <taxon>Viridiplantae</taxon>
        <taxon>Streptophyta</taxon>
        <taxon>Embryophyta</taxon>
        <taxon>Tracheophyta</taxon>
        <taxon>Spermatophyta</taxon>
        <taxon>Magnoliopsida</taxon>
        <taxon>eudicotyledons</taxon>
        <taxon>Gunneridae</taxon>
        <taxon>Pentapetalae</taxon>
        <taxon>Saxifragales</taxon>
        <taxon>Altingiaceae</taxon>
        <taxon>Liquidambar</taxon>
    </lineage>
</organism>
<name>A0AAP0SA44_LIQFO</name>
<dbReference type="PANTHER" id="PTHR32246">
    <property type="entry name" value="INGRESSION PROTEIN FIC1"/>
    <property type="match status" value="1"/>
</dbReference>
<protein>
    <recommendedName>
        <fullName evidence="1">C2 domain-containing protein</fullName>
    </recommendedName>
</protein>
<proteinExistence type="predicted"/>
<dbReference type="AlphaFoldDB" id="A0AAP0SA44"/>
<accession>A0AAP0SA44</accession>
<dbReference type="PROSITE" id="PS50004">
    <property type="entry name" value="C2"/>
    <property type="match status" value="1"/>
</dbReference>
<gene>
    <name evidence="2" type="ORF">L1049_019683</name>
</gene>
<sequence>MECRTLEITSIWAKDLKDVHMFSKMEAYVVVMVANDPSSMQKTPVDKLGGTSPHWICSIKFTINEDASRQNRLALHFQLKSNGVFGAVKDIGEVYVPIKDLFNGEDFDEGGEKIAESFDVENPSGKAKGTLSFTYKIGEQFVVENMKKTAEPLPHRQFMSWKKKYNNLVLACGPGPRPLDRKFSVCGPEIL</sequence>
<dbReference type="Gene3D" id="2.60.40.150">
    <property type="entry name" value="C2 domain"/>
    <property type="match status" value="1"/>
</dbReference>
<dbReference type="SUPFAM" id="SSF49562">
    <property type="entry name" value="C2 domain (Calcium/lipid-binding domain, CaLB)"/>
    <property type="match status" value="1"/>
</dbReference>
<dbReference type="PANTHER" id="PTHR32246:SF173">
    <property type="entry name" value="C2 DOMAIN-CONTAINING PROTEIN"/>
    <property type="match status" value="1"/>
</dbReference>
<comment type="caution">
    <text evidence="2">The sequence shown here is derived from an EMBL/GenBank/DDBJ whole genome shotgun (WGS) entry which is preliminary data.</text>
</comment>
<dbReference type="EMBL" id="JBBPBK010000001">
    <property type="protein sequence ID" value="KAK9291734.1"/>
    <property type="molecule type" value="Genomic_DNA"/>
</dbReference>
<dbReference type="Proteomes" id="UP001415857">
    <property type="component" value="Unassembled WGS sequence"/>
</dbReference>
<keyword evidence="3" id="KW-1185">Reference proteome</keyword>
<evidence type="ECO:0000259" key="1">
    <source>
        <dbReference type="PROSITE" id="PS50004"/>
    </source>
</evidence>
<dbReference type="Pfam" id="PF00168">
    <property type="entry name" value="C2"/>
    <property type="match status" value="1"/>
</dbReference>
<dbReference type="InterPro" id="IPR044750">
    <property type="entry name" value="C2_SRC2/BAP"/>
</dbReference>
<evidence type="ECO:0000313" key="3">
    <source>
        <dbReference type="Proteomes" id="UP001415857"/>
    </source>
</evidence>
<dbReference type="GO" id="GO:0006952">
    <property type="term" value="P:defense response"/>
    <property type="evidence" value="ECO:0007669"/>
    <property type="project" value="InterPro"/>
</dbReference>
<dbReference type="InterPro" id="IPR000008">
    <property type="entry name" value="C2_dom"/>
</dbReference>
<reference evidence="2 3" key="1">
    <citation type="journal article" date="2024" name="Plant J.">
        <title>Genome sequences and population genomics reveal climatic adaptation and genomic divergence between two closely related sweetgum species.</title>
        <authorList>
            <person name="Xu W.Q."/>
            <person name="Ren C.Q."/>
            <person name="Zhang X.Y."/>
            <person name="Comes H.P."/>
            <person name="Liu X.H."/>
            <person name="Li Y.G."/>
            <person name="Kettle C.J."/>
            <person name="Jalonen R."/>
            <person name="Gaisberger H."/>
            <person name="Ma Y.Z."/>
            <person name="Qiu Y.X."/>
        </authorList>
    </citation>
    <scope>NUCLEOTIDE SEQUENCE [LARGE SCALE GENOMIC DNA]</scope>
    <source>
        <strain evidence="2">Hangzhou</strain>
    </source>
</reference>
<dbReference type="InterPro" id="IPR035892">
    <property type="entry name" value="C2_domain_sf"/>
</dbReference>
<dbReference type="SMART" id="SM00239">
    <property type="entry name" value="C2"/>
    <property type="match status" value="1"/>
</dbReference>
<feature type="domain" description="C2" evidence="1">
    <location>
        <begin position="1"/>
        <end position="111"/>
    </location>
</feature>